<feature type="region of interest" description="Disordered" evidence="1">
    <location>
        <begin position="856"/>
        <end position="881"/>
    </location>
</feature>
<dbReference type="InterPro" id="IPR036397">
    <property type="entry name" value="RNaseH_sf"/>
</dbReference>
<dbReference type="GO" id="GO:0008408">
    <property type="term" value="F:3'-5' exonuclease activity"/>
    <property type="evidence" value="ECO:0007669"/>
    <property type="project" value="InterPro"/>
</dbReference>
<dbReference type="EMBL" id="JAVHJL010000002">
    <property type="protein sequence ID" value="KAK6509045.1"/>
    <property type="molecule type" value="Genomic_DNA"/>
</dbReference>
<dbReference type="InterPro" id="IPR012337">
    <property type="entry name" value="RNaseH-like_sf"/>
</dbReference>
<dbReference type="PANTHER" id="PTHR47765">
    <property type="entry name" value="3'-5' EXONUCLEASE DOMAIN-CONTAINING PROTEIN"/>
    <property type="match status" value="1"/>
</dbReference>
<feature type="region of interest" description="Disordered" evidence="1">
    <location>
        <begin position="126"/>
        <end position="175"/>
    </location>
</feature>
<feature type="compositionally biased region" description="Low complexity" evidence="1">
    <location>
        <begin position="85"/>
        <end position="101"/>
    </location>
</feature>
<feature type="compositionally biased region" description="Low complexity" evidence="1">
    <location>
        <begin position="37"/>
        <end position="61"/>
    </location>
</feature>
<dbReference type="Gene3D" id="3.30.420.10">
    <property type="entry name" value="Ribonuclease H-like superfamily/Ribonuclease H"/>
    <property type="match status" value="1"/>
</dbReference>
<feature type="region of interest" description="Disordered" evidence="1">
    <location>
        <begin position="690"/>
        <end position="833"/>
    </location>
</feature>
<dbReference type="PANTHER" id="PTHR47765:SF2">
    <property type="entry name" value="EXONUCLEASE MUT-7 HOMOLOG"/>
    <property type="match status" value="1"/>
</dbReference>
<evidence type="ECO:0000313" key="4">
    <source>
        <dbReference type="Proteomes" id="UP001370758"/>
    </source>
</evidence>
<dbReference type="CDD" id="cd06141">
    <property type="entry name" value="WRN_exo"/>
    <property type="match status" value="1"/>
</dbReference>
<feature type="compositionally biased region" description="Polar residues" evidence="1">
    <location>
        <begin position="126"/>
        <end position="143"/>
    </location>
</feature>
<dbReference type="InterPro" id="IPR052408">
    <property type="entry name" value="Exonuclease_MUT-7-like"/>
</dbReference>
<evidence type="ECO:0000256" key="1">
    <source>
        <dbReference type="SAM" id="MobiDB-lite"/>
    </source>
</evidence>
<keyword evidence="4" id="KW-1185">Reference proteome</keyword>
<dbReference type="Pfam" id="PF01612">
    <property type="entry name" value="DNA_pol_A_exo1"/>
    <property type="match status" value="1"/>
</dbReference>
<dbReference type="SMART" id="SM00474">
    <property type="entry name" value="35EXOc"/>
    <property type="match status" value="1"/>
</dbReference>
<dbReference type="InterPro" id="IPR002562">
    <property type="entry name" value="3'-5'_exonuclease_dom"/>
</dbReference>
<dbReference type="SUPFAM" id="SSF53098">
    <property type="entry name" value="Ribonuclease H-like"/>
    <property type="match status" value="1"/>
</dbReference>
<protein>
    <recommendedName>
        <fullName evidence="2">3'-5' exonuclease domain-containing protein</fullName>
    </recommendedName>
</protein>
<evidence type="ECO:0000259" key="2">
    <source>
        <dbReference type="SMART" id="SM00474"/>
    </source>
</evidence>
<evidence type="ECO:0000313" key="3">
    <source>
        <dbReference type="EMBL" id="KAK6509045.1"/>
    </source>
</evidence>
<dbReference type="GO" id="GO:0003676">
    <property type="term" value="F:nucleic acid binding"/>
    <property type="evidence" value="ECO:0007669"/>
    <property type="project" value="InterPro"/>
</dbReference>
<reference evidence="3 4" key="1">
    <citation type="submission" date="2023-08" db="EMBL/GenBank/DDBJ databases">
        <authorList>
            <person name="Palmer J.M."/>
        </authorList>
    </citation>
    <scope>NUCLEOTIDE SEQUENCE [LARGE SCALE GENOMIC DNA]</scope>
    <source>
        <strain evidence="3 4">TWF481</strain>
    </source>
</reference>
<dbReference type="AlphaFoldDB" id="A0AAV9WI64"/>
<name>A0AAV9WI64_9PEZI</name>
<gene>
    <name evidence="3" type="ORF">TWF481_003810</name>
</gene>
<feature type="domain" description="3'-5' exonuclease" evidence="2">
    <location>
        <begin position="319"/>
        <end position="512"/>
    </location>
</feature>
<feature type="compositionally biased region" description="Polar residues" evidence="1">
    <location>
        <begin position="73"/>
        <end position="84"/>
    </location>
</feature>
<accession>A0AAV9WI64</accession>
<organism evidence="3 4">
    <name type="scientific">Arthrobotrys musiformis</name>
    <dbReference type="NCBI Taxonomy" id="47236"/>
    <lineage>
        <taxon>Eukaryota</taxon>
        <taxon>Fungi</taxon>
        <taxon>Dikarya</taxon>
        <taxon>Ascomycota</taxon>
        <taxon>Pezizomycotina</taxon>
        <taxon>Orbiliomycetes</taxon>
        <taxon>Orbiliales</taxon>
        <taxon>Orbiliaceae</taxon>
        <taxon>Arthrobotrys</taxon>
    </lineage>
</organism>
<feature type="compositionally biased region" description="Low complexity" evidence="1">
    <location>
        <begin position="145"/>
        <end position="156"/>
    </location>
</feature>
<sequence length="897" mass="97868">MSRRLPTLQVRAATTSIGRPAARCCFHSIIMEDQTIVGSSGSSSSAGAGASGTGATVGTTTNTPTKMAPPLSTAYQPPSAAIQNPTTAASSSSPITPITPSNAHRMWSPSRGIIFAPSPITPVSPFTTTRSFKTKSPSKSSLDNAPATPSSTSSSADMMESPTIRRTQRSGFRHKPDWAGLMNLTRDGKEKETVPAGFDTFQGDILADSPGGPLSDVKALRDAVGALAEEIEGDTSALTMEGEEGEEEIEDPGIERVRTPEGEEIIQWKGKPIVYTDETDPYVPSLYQAGEDVITAAVEASGDFDMNHYINSEGNAPKIHYVTDVDDMEVVSKLFENDKAIGFDMEWVPNSILRPTASGADIRNCASVIQIANQERVAIFHLARFPANTKKFLSETLKKILEDSEIVKMGVAIKADMSRLSTMINVSPAGILELGHFHSLVFAAEGNVPARGKRLPTSLTDLCKEHLKLPLNKGDVRTSNWSLLLSEEQKIYAANDAYAGLKIYEALEERRCALVPRPALPPLQSLNHEQTIELYHKRRAILAAKKDDGTPKKPSVIRVPKDAGPQLVQAYDWVKEYARSKSDGVLATGAANLRCYALWHHQNLDVEDTAVACRDPPLGSAYVAQCILEAVLVEKLPYNPGRLLWVMRELSKEASGRYYPLKMEANTKVKEHHEQVAQAKAGAAAAAAAKAQARLSREHTGWNMDGAGVKPRHSRENMGWNLEDSEASAAKKVDRKRGKTDPDGPPQIRYHVAADQPGREVDEDSHDSDGTDAQTGRQPRKLIRQTIRGSNELIYPLPREDRDPDAPPVLRRGYSGPPKLSYKHRTIDDSGPKVSFYPSGELGDLADAFGKSKVREVEDDDDDAATMSLRRSESEPNLVPKRPVWIGVPSRRRREDL</sequence>
<dbReference type="GO" id="GO:0006139">
    <property type="term" value="P:nucleobase-containing compound metabolic process"/>
    <property type="evidence" value="ECO:0007669"/>
    <property type="project" value="InterPro"/>
</dbReference>
<proteinExistence type="predicted"/>
<dbReference type="Proteomes" id="UP001370758">
    <property type="component" value="Unassembled WGS sequence"/>
</dbReference>
<comment type="caution">
    <text evidence="3">The sequence shown here is derived from an EMBL/GenBank/DDBJ whole genome shotgun (WGS) entry which is preliminary data.</text>
</comment>
<feature type="region of interest" description="Disordered" evidence="1">
    <location>
        <begin position="37"/>
        <end position="105"/>
    </location>
</feature>